<evidence type="ECO:0000313" key="3">
    <source>
        <dbReference type="Proteomes" id="UP001200034"/>
    </source>
</evidence>
<protein>
    <submittedName>
        <fullName evidence="2">Uncharacterized protein</fullName>
    </submittedName>
</protein>
<evidence type="ECO:0000256" key="1">
    <source>
        <dbReference type="SAM" id="MobiDB-lite"/>
    </source>
</evidence>
<accession>A0AAD4K0Q8</accession>
<dbReference type="AlphaFoldDB" id="A0AAD4K0Q8"/>
<dbReference type="EMBL" id="JAJJHW010002585">
    <property type="protein sequence ID" value="KAH8371458.1"/>
    <property type="molecule type" value="Genomic_DNA"/>
</dbReference>
<reference evidence="2" key="1">
    <citation type="journal article" date="2021" name="Mol. Ecol. Resour.">
        <title>Phylogenomic analyses of the genus Drosophila reveals genomic signals of climate adaptation.</title>
        <authorList>
            <person name="Li F."/>
            <person name="Rane R.V."/>
            <person name="Luria V."/>
            <person name="Xiong Z."/>
            <person name="Chen J."/>
            <person name="Li Z."/>
            <person name="Catullo R.A."/>
            <person name="Griffin P.C."/>
            <person name="Schiffer M."/>
            <person name="Pearce S."/>
            <person name="Lee S.F."/>
            <person name="McElroy K."/>
            <person name="Stocker A."/>
            <person name="Shirriffs J."/>
            <person name="Cockerell F."/>
            <person name="Coppin C."/>
            <person name="Sgro C.M."/>
            <person name="Karger A."/>
            <person name="Cain J.W."/>
            <person name="Weber J.A."/>
            <person name="Santpere G."/>
            <person name="Kirschner M.W."/>
            <person name="Hoffmann A.A."/>
            <person name="Oakeshott J.G."/>
            <person name="Zhang G."/>
        </authorList>
    </citation>
    <scope>NUCLEOTIDE SEQUENCE</scope>
    <source>
        <strain evidence="2">BGI-SZ-2011g</strain>
    </source>
</reference>
<comment type="caution">
    <text evidence="2">The sequence shown here is derived from an EMBL/GenBank/DDBJ whole genome shotgun (WGS) entry which is preliminary data.</text>
</comment>
<name>A0AAD4K0Q8_9MUSC</name>
<feature type="region of interest" description="Disordered" evidence="1">
    <location>
        <begin position="40"/>
        <end position="61"/>
    </location>
</feature>
<gene>
    <name evidence="2" type="ORF">KR093_007537</name>
</gene>
<dbReference type="Proteomes" id="UP001200034">
    <property type="component" value="Unassembled WGS sequence"/>
</dbReference>
<proteinExistence type="predicted"/>
<sequence length="201" mass="21790">MQSLSPVSVCSIGAETGVAAANAAAAAAAQDGPIDLSMKTSRSSVHSFHDSDDADSELPEAAASSQRRKFYQLEAECSATSVLSSHSNSSHSSTVSAGEAPEARVVVVVRVAAVVARLRRLRGGPQRGQRHAGHLCLRLSREWRVASGDSERREWVEPSGWLANHLSLPRSTVRCSVSYTVYFSQARVVFLRLEFDLRRRN</sequence>
<keyword evidence="3" id="KW-1185">Reference proteome</keyword>
<organism evidence="2 3">
    <name type="scientific">Drosophila rubida</name>
    <dbReference type="NCBI Taxonomy" id="30044"/>
    <lineage>
        <taxon>Eukaryota</taxon>
        <taxon>Metazoa</taxon>
        <taxon>Ecdysozoa</taxon>
        <taxon>Arthropoda</taxon>
        <taxon>Hexapoda</taxon>
        <taxon>Insecta</taxon>
        <taxon>Pterygota</taxon>
        <taxon>Neoptera</taxon>
        <taxon>Endopterygota</taxon>
        <taxon>Diptera</taxon>
        <taxon>Brachycera</taxon>
        <taxon>Muscomorpha</taxon>
        <taxon>Ephydroidea</taxon>
        <taxon>Drosophilidae</taxon>
        <taxon>Drosophila</taxon>
    </lineage>
</organism>
<evidence type="ECO:0000313" key="2">
    <source>
        <dbReference type="EMBL" id="KAH8371458.1"/>
    </source>
</evidence>